<dbReference type="EMBL" id="WBMO01000001">
    <property type="protein sequence ID" value="MDV2475509.1"/>
    <property type="molecule type" value="Genomic_DNA"/>
</dbReference>
<sequence length="98" mass="11455">MSHLVIVEYDALTIAELAPGRRFLEKSSMLTMRRWEHERTLTPAGPGRTRVHDRLTMELRVPLSRLPYGNELARQIVTRLFAHRHRRLARGFVGRRVA</sequence>
<evidence type="ECO:0000313" key="1">
    <source>
        <dbReference type="EMBL" id="MDV2475509.1"/>
    </source>
</evidence>
<evidence type="ECO:0000313" key="2">
    <source>
        <dbReference type="Proteomes" id="UP001275440"/>
    </source>
</evidence>
<reference evidence="1 2" key="1">
    <citation type="submission" date="2019-10" db="EMBL/GenBank/DDBJ databases">
        <title>Draft Genome Assembly of Rhodococcus zopfii DSM44189.</title>
        <authorList>
            <person name="Sutton J.M."/>
            <person name="Akob D.M."/>
            <person name="Bushman T.J."/>
        </authorList>
    </citation>
    <scope>NUCLEOTIDE SEQUENCE [LARGE SCALE GENOMIC DNA]</scope>
    <source>
        <strain evidence="1 2">DSM 44189</strain>
    </source>
</reference>
<name>A0ABU3WND9_9NOCA</name>
<dbReference type="InterPro" id="IPR023393">
    <property type="entry name" value="START-like_dom_sf"/>
</dbReference>
<dbReference type="SUPFAM" id="SSF55961">
    <property type="entry name" value="Bet v1-like"/>
    <property type="match status" value="1"/>
</dbReference>
<dbReference type="Gene3D" id="3.30.530.20">
    <property type="match status" value="1"/>
</dbReference>
<gene>
    <name evidence="1" type="ORF">F8M49_09050</name>
</gene>
<dbReference type="RefSeq" id="WP_072808309.1">
    <property type="nucleotide sequence ID" value="NZ_JAHWLX010000030.1"/>
</dbReference>
<accession>A0ABU3WND9</accession>
<keyword evidence="2" id="KW-1185">Reference proteome</keyword>
<proteinExistence type="predicted"/>
<organism evidence="1 2">
    <name type="scientific">Rhodococcus zopfii</name>
    <dbReference type="NCBI Taxonomy" id="43772"/>
    <lineage>
        <taxon>Bacteria</taxon>
        <taxon>Bacillati</taxon>
        <taxon>Actinomycetota</taxon>
        <taxon>Actinomycetes</taxon>
        <taxon>Mycobacteriales</taxon>
        <taxon>Nocardiaceae</taxon>
        <taxon>Rhodococcus</taxon>
    </lineage>
</organism>
<protein>
    <submittedName>
        <fullName evidence="1">Uncharacterized protein</fullName>
    </submittedName>
</protein>
<dbReference type="Proteomes" id="UP001275440">
    <property type="component" value="Unassembled WGS sequence"/>
</dbReference>
<comment type="caution">
    <text evidence="1">The sequence shown here is derived from an EMBL/GenBank/DDBJ whole genome shotgun (WGS) entry which is preliminary data.</text>
</comment>